<name>A0A2A9FKH1_9PSEU</name>
<feature type="transmembrane region" description="Helical" evidence="6">
    <location>
        <begin position="411"/>
        <end position="440"/>
    </location>
</feature>
<protein>
    <submittedName>
        <fullName evidence="7">Putative copper resistance protein D</fullName>
    </submittedName>
</protein>
<proteinExistence type="predicted"/>
<evidence type="ECO:0000256" key="3">
    <source>
        <dbReference type="ARBA" id="ARBA00022692"/>
    </source>
</evidence>
<feature type="transmembrane region" description="Helical" evidence="6">
    <location>
        <begin position="139"/>
        <end position="161"/>
    </location>
</feature>
<dbReference type="GO" id="GO:0005886">
    <property type="term" value="C:plasma membrane"/>
    <property type="evidence" value="ECO:0007669"/>
    <property type="project" value="UniProtKB-SubCell"/>
</dbReference>
<dbReference type="RefSeq" id="WP_245915317.1">
    <property type="nucleotide sequence ID" value="NZ_JBIAKZ010000016.1"/>
</dbReference>
<feature type="transmembrane region" description="Helical" evidence="6">
    <location>
        <begin position="76"/>
        <end position="95"/>
    </location>
</feature>
<gene>
    <name evidence="7" type="ORF">ATK36_6209</name>
</gene>
<keyword evidence="2" id="KW-1003">Cell membrane</keyword>
<evidence type="ECO:0000313" key="8">
    <source>
        <dbReference type="Proteomes" id="UP000243542"/>
    </source>
</evidence>
<evidence type="ECO:0000313" key="7">
    <source>
        <dbReference type="EMBL" id="PFG50949.1"/>
    </source>
</evidence>
<feature type="transmembrane region" description="Helical" evidence="6">
    <location>
        <begin position="460"/>
        <end position="481"/>
    </location>
</feature>
<feature type="transmembrane region" description="Helical" evidence="6">
    <location>
        <begin position="116"/>
        <end position="133"/>
    </location>
</feature>
<feature type="transmembrane region" description="Helical" evidence="6">
    <location>
        <begin position="44"/>
        <end position="64"/>
    </location>
</feature>
<keyword evidence="3 6" id="KW-0812">Transmembrane</keyword>
<organism evidence="7 8">
    <name type="scientific">Amycolatopsis sulphurea</name>
    <dbReference type="NCBI Taxonomy" id="76022"/>
    <lineage>
        <taxon>Bacteria</taxon>
        <taxon>Bacillati</taxon>
        <taxon>Actinomycetota</taxon>
        <taxon>Actinomycetes</taxon>
        <taxon>Pseudonocardiales</taxon>
        <taxon>Pseudonocardiaceae</taxon>
        <taxon>Amycolatopsis</taxon>
    </lineage>
</organism>
<sequence length="515" mass="55382">MLGNGALLSTIGATEEPKAWLCVVVVAAVVTALTWPAMAWRTTVLALAVSFAGLLAPVVIGHASVGAGHDFATGALVWHVPAASVWLGALFALLAHLRRRAPDKLVLRRYHRLSRLCFVVVLVSGAVGGLVTARPDGLMSRYGLLLAVEVVLLAAAGAMLAAARGVAPRRVAVVELLLLMLAAGGSVGLTVLVPPSFVNDPATVQETILGYELPDPSSWLRFLTDWRPDLIIGSIAVLACVLYVLGVRRLRRRGDAWSTGRTAAWLLGWLIVVIATSSGLGTYSPGTFSLHMVTHMGLNMYGPVLLVLGGPVTLALRALPARSGVPGAREWLVDLLHAPVTRFLAHPAVAAILFAGSFYALYFSGLFGQAMLFHWSHELMRLHFLITGYLFAWVVVGTDRTPRRIPHLARLGVLFAVMPFHAFFGVIVMSKQTVIAATYYHYLAPPWAGDLLADQRLGGGIAWASGEIPLVVVVVALLVQWSRDDERRAKRTDRTGEADFDAYNAMLAQLAERGR</sequence>
<reference evidence="7 8" key="1">
    <citation type="submission" date="2017-10" db="EMBL/GenBank/DDBJ databases">
        <title>Sequencing the genomes of 1000 actinobacteria strains.</title>
        <authorList>
            <person name="Klenk H.-P."/>
        </authorList>
    </citation>
    <scope>NUCLEOTIDE SEQUENCE [LARGE SCALE GENOMIC DNA]</scope>
    <source>
        <strain evidence="7 8">DSM 46092</strain>
    </source>
</reference>
<evidence type="ECO:0000256" key="2">
    <source>
        <dbReference type="ARBA" id="ARBA00022475"/>
    </source>
</evidence>
<dbReference type="Pfam" id="PF09678">
    <property type="entry name" value="Caa3_CtaG"/>
    <property type="match status" value="1"/>
</dbReference>
<feature type="transmembrane region" description="Helical" evidence="6">
    <location>
        <begin position="262"/>
        <end position="280"/>
    </location>
</feature>
<evidence type="ECO:0000256" key="5">
    <source>
        <dbReference type="ARBA" id="ARBA00023136"/>
    </source>
</evidence>
<feature type="transmembrane region" description="Helical" evidence="6">
    <location>
        <begin position="173"/>
        <end position="193"/>
    </location>
</feature>
<keyword evidence="5 6" id="KW-0472">Membrane</keyword>
<evidence type="ECO:0000256" key="6">
    <source>
        <dbReference type="SAM" id="Phobius"/>
    </source>
</evidence>
<dbReference type="EMBL" id="PDJK01000002">
    <property type="protein sequence ID" value="PFG50949.1"/>
    <property type="molecule type" value="Genomic_DNA"/>
</dbReference>
<feature type="transmembrane region" description="Helical" evidence="6">
    <location>
        <begin position="18"/>
        <end position="37"/>
    </location>
</feature>
<keyword evidence="8" id="KW-1185">Reference proteome</keyword>
<evidence type="ECO:0000256" key="4">
    <source>
        <dbReference type="ARBA" id="ARBA00022989"/>
    </source>
</evidence>
<dbReference type="AlphaFoldDB" id="A0A2A9FKH1"/>
<evidence type="ECO:0000256" key="1">
    <source>
        <dbReference type="ARBA" id="ARBA00004651"/>
    </source>
</evidence>
<feature type="transmembrane region" description="Helical" evidence="6">
    <location>
        <begin position="230"/>
        <end position="250"/>
    </location>
</feature>
<keyword evidence="4 6" id="KW-1133">Transmembrane helix</keyword>
<dbReference type="Proteomes" id="UP000243542">
    <property type="component" value="Unassembled WGS sequence"/>
</dbReference>
<dbReference type="InterPro" id="IPR019108">
    <property type="entry name" value="Caa3_assmbl_CtaG-rel"/>
</dbReference>
<feature type="transmembrane region" description="Helical" evidence="6">
    <location>
        <begin position="382"/>
        <end position="399"/>
    </location>
</feature>
<feature type="transmembrane region" description="Helical" evidence="6">
    <location>
        <begin position="300"/>
        <end position="319"/>
    </location>
</feature>
<comment type="subcellular location">
    <subcellularLocation>
        <location evidence="1">Cell membrane</location>
        <topology evidence="1">Multi-pass membrane protein</topology>
    </subcellularLocation>
</comment>
<accession>A0A2A9FKH1</accession>
<feature type="transmembrane region" description="Helical" evidence="6">
    <location>
        <begin position="340"/>
        <end position="362"/>
    </location>
</feature>
<comment type="caution">
    <text evidence="7">The sequence shown here is derived from an EMBL/GenBank/DDBJ whole genome shotgun (WGS) entry which is preliminary data.</text>
</comment>